<accession>A0A2C9UHD9</accession>
<evidence type="ECO:0000313" key="2">
    <source>
        <dbReference type="EMBL" id="OAY30019.1"/>
    </source>
</evidence>
<evidence type="ECO:0000256" key="1">
    <source>
        <dbReference type="SAM" id="Phobius"/>
    </source>
</evidence>
<dbReference type="EMBL" id="CM004401">
    <property type="protein sequence ID" value="OAY30019.1"/>
    <property type="molecule type" value="Genomic_DNA"/>
</dbReference>
<feature type="transmembrane region" description="Helical" evidence="1">
    <location>
        <begin position="92"/>
        <end position="115"/>
    </location>
</feature>
<keyword evidence="1" id="KW-0812">Transmembrane</keyword>
<dbReference type="AlphaFoldDB" id="A0A2C9UHD9"/>
<sequence>MAETKMCSCSNTLSLYFTAAAARPPHRVFPFANGVSFDSLKPPRSREDGLLYVEADPSGGDTWKLDPVVQLLKERAVGVIPTDTLYVCFFNLATYTSIIYLFNLLGVASVIRVVLSLNMVY</sequence>
<dbReference type="PANTHER" id="PTHR42828">
    <property type="entry name" value="DHBP SYNTHASE RIBB-LIKE ALPHA/BETA DOMAIN-CONTAINING PROTEIN"/>
    <property type="match status" value="1"/>
</dbReference>
<protein>
    <recommendedName>
        <fullName evidence="3">YrdC-like domain-containing protein</fullName>
    </recommendedName>
</protein>
<keyword evidence="1" id="KW-0472">Membrane</keyword>
<organism evidence="2">
    <name type="scientific">Manihot esculenta</name>
    <name type="common">Cassava</name>
    <name type="synonym">Jatropha manihot</name>
    <dbReference type="NCBI Taxonomy" id="3983"/>
    <lineage>
        <taxon>Eukaryota</taxon>
        <taxon>Viridiplantae</taxon>
        <taxon>Streptophyta</taxon>
        <taxon>Embryophyta</taxon>
        <taxon>Tracheophyta</taxon>
        <taxon>Spermatophyta</taxon>
        <taxon>Magnoliopsida</taxon>
        <taxon>eudicotyledons</taxon>
        <taxon>Gunneridae</taxon>
        <taxon>Pentapetalae</taxon>
        <taxon>rosids</taxon>
        <taxon>fabids</taxon>
        <taxon>Malpighiales</taxon>
        <taxon>Euphorbiaceae</taxon>
        <taxon>Crotonoideae</taxon>
        <taxon>Manihoteae</taxon>
        <taxon>Manihot</taxon>
    </lineage>
</organism>
<dbReference type="PANTHER" id="PTHR42828:SF3">
    <property type="entry name" value="THREONYLCARBAMOYL-AMP SYNTHASE"/>
    <property type="match status" value="1"/>
</dbReference>
<gene>
    <name evidence="2" type="ORF">MANES_15G190600</name>
</gene>
<dbReference type="STRING" id="3983.A0A2C9UHD9"/>
<proteinExistence type="predicted"/>
<keyword evidence="1" id="KW-1133">Transmembrane helix</keyword>
<evidence type="ECO:0008006" key="3">
    <source>
        <dbReference type="Google" id="ProtNLM"/>
    </source>
</evidence>
<name>A0A2C9UHD9_MANES</name>
<dbReference type="InterPro" id="IPR052532">
    <property type="entry name" value="SUA5_domain"/>
</dbReference>
<reference evidence="2" key="1">
    <citation type="submission" date="2016-02" db="EMBL/GenBank/DDBJ databases">
        <title>WGS assembly of Manihot esculenta.</title>
        <authorList>
            <person name="Bredeson J.V."/>
            <person name="Prochnik S.E."/>
            <person name="Lyons J.B."/>
            <person name="Schmutz J."/>
            <person name="Grimwood J."/>
            <person name="Vrebalov J."/>
            <person name="Bart R.S."/>
            <person name="Amuge T."/>
            <person name="Ferguson M.E."/>
            <person name="Green R."/>
            <person name="Putnam N."/>
            <person name="Stites J."/>
            <person name="Rounsley S."/>
            <person name="Rokhsar D.S."/>
        </authorList>
    </citation>
    <scope>NUCLEOTIDE SEQUENCE [LARGE SCALE GENOMIC DNA]</scope>
    <source>
        <tissue evidence="2">Leaf</tissue>
    </source>
</reference>